<dbReference type="Pfam" id="PF19420">
    <property type="entry name" value="DDAH_eukar"/>
    <property type="match status" value="1"/>
</dbReference>
<evidence type="ECO:0000313" key="4">
    <source>
        <dbReference type="EMBL" id="GAL00714.1"/>
    </source>
</evidence>
<comment type="pathway">
    <text evidence="1">Amino-acid degradation; L-arginine degradation via ADI pathway; carbamoyl phosphate from L-arginine: step 1/2.</text>
</comment>
<dbReference type="EMBL" id="BBMM01000006">
    <property type="protein sequence ID" value="GAL00714.1"/>
    <property type="molecule type" value="Genomic_DNA"/>
</dbReference>
<evidence type="ECO:0000313" key="5">
    <source>
        <dbReference type="Proteomes" id="UP000029226"/>
    </source>
</evidence>
<dbReference type="PANTHER" id="PTHR47271:SF2">
    <property type="entry name" value="ARGININE DEIMINASE"/>
    <property type="match status" value="1"/>
</dbReference>
<gene>
    <name evidence="4" type="ORF">JCM19314_1751</name>
</gene>
<dbReference type="GO" id="GO:0016990">
    <property type="term" value="F:arginine deiminase activity"/>
    <property type="evidence" value="ECO:0007669"/>
    <property type="project" value="UniProtKB-EC"/>
</dbReference>
<dbReference type="Gene3D" id="3.75.10.10">
    <property type="entry name" value="L-arginine/glycine Amidinotransferase, Chain A"/>
    <property type="match status" value="1"/>
</dbReference>
<sequence>MNKLNLNVIDETSRLRAVILGTAASNGPVPALEDAYDPKSREHILAGTYPTNEDMVIEMEAVNAVFQKYDVKVYRPTHIEDCNQIFTRDIGFVIEDVFVKANILPDREEEIEAIQYIIDQINPDKVIRPPEEVHIEGGDVMLHGEYIFVGTYRGEDYADYIIARTNVEAIDWLKKTFPNKKVVSFNLRKDNLDPYNNALHLDCCFQPVGNGKCIIHKNGFLQEEEYQYLVDFFGKENCFEITQEEMYYMNSNIFSIAPDVVISEKNFTRLNTWLRSYGITVEEVPYAEISKQEGLLRCSTLPLIRD</sequence>
<organism evidence="4 5">
    <name type="scientific">Nonlabens ulvanivorans</name>
    <name type="common">Persicivirga ulvanivorans</name>
    <dbReference type="NCBI Taxonomy" id="906888"/>
    <lineage>
        <taxon>Bacteria</taxon>
        <taxon>Pseudomonadati</taxon>
        <taxon>Bacteroidota</taxon>
        <taxon>Flavobacteriia</taxon>
        <taxon>Flavobacteriales</taxon>
        <taxon>Flavobacteriaceae</taxon>
        <taxon>Nonlabens</taxon>
    </lineage>
</organism>
<evidence type="ECO:0000256" key="2">
    <source>
        <dbReference type="ARBA" id="ARBA00012171"/>
    </source>
</evidence>
<name>A0A090QFZ0_NONUL</name>
<dbReference type="GO" id="GO:0019546">
    <property type="term" value="P:L-arginine deiminase pathway"/>
    <property type="evidence" value="ECO:0007669"/>
    <property type="project" value="TreeGrafter"/>
</dbReference>
<keyword evidence="4" id="KW-0378">Hydrolase</keyword>
<evidence type="ECO:0000256" key="1">
    <source>
        <dbReference type="ARBA" id="ARBA00005213"/>
    </source>
</evidence>
<reference evidence="4 5" key="1">
    <citation type="journal article" date="2014" name="Genome Announc.">
        <title>Draft Genome Sequences of Marine Flavobacterium Nonlabens Strains NR17, NR24, NR27, NR32, NR33, and Ara13.</title>
        <authorList>
            <person name="Nakanishi M."/>
            <person name="Meirelles P."/>
            <person name="Suzuki R."/>
            <person name="Takatani N."/>
            <person name="Mino S."/>
            <person name="Suda W."/>
            <person name="Oshima K."/>
            <person name="Hattori M."/>
            <person name="Ohkuma M."/>
            <person name="Hosokawa M."/>
            <person name="Miyashita K."/>
            <person name="Thompson F.L."/>
            <person name="Niwa A."/>
            <person name="Sawabe T."/>
            <person name="Sawabe T."/>
        </authorList>
    </citation>
    <scope>NUCLEOTIDE SEQUENCE [LARGE SCALE GENOMIC DNA]</scope>
    <source>
        <strain evidence="5">JCM19314</strain>
    </source>
</reference>
<comment type="catalytic activity">
    <reaction evidence="3">
        <text>L-arginine + H2O = L-citrulline + NH4(+)</text>
        <dbReference type="Rhea" id="RHEA:19597"/>
        <dbReference type="ChEBI" id="CHEBI:15377"/>
        <dbReference type="ChEBI" id="CHEBI:28938"/>
        <dbReference type="ChEBI" id="CHEBI:32682"/>
        <dbReference type="ChEBI" id="CHEBI:57743"/>
        <dbReference type="EC" id="3.5.3.6"/>
    </reaction>
</comment>
<dbReference type="SUPFAM" id="SSF55909">
    <property type="entry name" value="Pentein"/>
    <property type="match status" value="1"/>
</dbReference>
<dbReference type="PANTHER" id="PTHR47271">
    <property type="entry name" value="ARGININE DEIMINASE"/>
    <property type="match status" value="1"/>
</dbReference>
<comment type="caution">
    <text evidence="4">The sequence shown here is derived from an EMBL/GenBank/DDBJ whole genome shotgun (WGS) entry which is preliminary data.</text>
</comment>
<protein>
    <recommendedName>
        <fullName evidence="2">arginine deiminase</fullName>
        <ecNumber evidence="2">3.5.3.6</ecNumber>
    </recommendedName>
</protein>
<dbReference type="AlphaFoldDB" id="A0A090QFZ0"/>
<accession>A0A090QFZ0</accession>
<dbReference type="EC" id="3.5.3.6" evidence="2"/>
<dbReference type="Proteomes" id="UP000029226">
    <property type="component" value="Unassembled WGS sequence"/>
</dbReference>
<evidence type="ECO:0000256" key="3">
    <source>
        <dbReference type="ARBA" id="ARBA00049429"/>
    </source>
</evidence>
<proteinExistence type="predicted"/>